<dbReference type="SMART" id="SM00195">
    <property type="entry name" value="DSPc"/>
    <property type="match status" value="1"/>
</dbReference>
<feature type="domain" description="Tyrosine specific protein phosphatases" evidence="3">
    <location>
        <begin position="99"/>
        <end position="156"/>
    </location>
</feature>
<dbReference type="AlphaFoldDB" id="Q72FG8"/>
<organism evidence="4 5">
    <name type="scientific">Nitratidesulfovibrio vulgaris (strain ATCC 29579 / DSM 644 / CCUG 34227 / NCIMB 8303 / VKM B-1760 / Hildenborough)</name>
    <name type="common">Desulfovibrio vulgaris</name>
    <dbReference type="NCBI Taxonomy" id="882"/>
    <lineage>
        <taxon>Bacteria</taxon>
        <taxon>Pseudomonadati</taxon>
        <taxon>Thermodesulfobacteriota</taxon>
        <taxon>Desulfovibrionia</taxon>
        <taxon>Desulfovibrionales</taxon>
        <taxon>Desulfovibrionaceae</taxon>
        <taxon>Nitratidesulfovibrio</taxon>
    </lineage>
</organism>
<feature type="domain" description="Tyrosine-protein phosphatase" evidence="2">
    <location>
        <begin position="33"/>
        <end position="177"/>
    </location>
</feature>
<evidence type="ECO:0000313" key="4">
    <source>
        <dbReference type="EMBL" id="AAS94729.1"/>
    </source>
</evidence>
<dbReference type="InterPro" id="IPR050561">
    <property type="entry name" value="PTP"/>
</dbReference>
<dbReference type="PROSITE" id="PS50054">
    <property type="entry name" value="TYR_PHOSPHATASE_DUAL"/>
    <property type="match status" value="1"/>
</dbReference>
<evidence type="ECO:0000256" key="1">
    <source>
        <dbReference type="ARBA" id="ARBA00022801"/>
    </source>
</evidence>
<dbReference type="PROSITE" id="PS50056">
    <property type="entry name" value="TYR_PHOSPHATASE_2"/>
    <property type="match status" value="1"/>
</dbReference>
<dbReference type="OrthoDB" id="9806482at2"/>
<gene>
    <name evidence="4" type="ordered locus">DVU_0245</name>
</gene>
<dbReference type="EnsemblBacteria" id="AAS94729">
    <property type="protein sequence ID" value="AAS94729"/>
    <property type="gene ID" value="DVU_0245"/>
</dbReference>
<dbReference type="PANTHER" id="PTHR23339">
    <property type="entry name" value="TYROSINE SPECIFIC PROTEIN PHOSPHATASE AND DUAL SPECIFICITY PROTEIN PHOSPHATASE"/>
    <property type="match status" value="1"/>
</dbReference>
<dbReference type="InterPro" id="IPR016130">
    <property type="entry name" value="Tyr_Pase_AS"/>
</dbReference>
<dbReference type="PaxDb" id="882-DVU_0245"/>
<accession>Q72FG8</accession>
<dbReference type="DNASU" id="2794293"/>
<protein>
    <submittedName>
        <fullName evidence="4">Protein phosphatase, putative</fullName>
    </submittedName>
</protein>
<dbReference type="InterPro" id="IPR000387">
    <property type="entry name" value="Tyr_Pase_dom"/>
</dbReference>
<dbReference type="PATRIC" id="fig|882.5.peg.233"/>
<dbReference type="eggNOG" id="COG2453">
    <property type="taxonomic scope" value="Bacteria"/>
</dbReference>
<dbReference type="SUPFAM" id="SSF52799">
    <property type="entry name" value="(Phosphotyrosine protein) phosphatases II"/>
    <property type="match status" value="1"/>
</dbReference>
<dbReference type="Pfam" id="PF22785">
    <property type="entry name" value="Tc-R-P"/>
    <property type="match status" value="1"/>
</dbReference>
<dbReference type="FunFam" id="3.90.190.10:FF:000157">
    <property type="entry name" value="Protein-tyrosine phosphatase"/>
    <property type="match status" value="1"/>
</dbReference>
<dbReference type="EMBL" id="AE017285">
    <property type="protein sequence ID" value="AAS94729.1"/>
    <property type="molecule type" value="Genomic_DNA"/>
</dbReference>
<name>Q72FG8_NITV2</name>
<keyword evidence="1" id="KW-0378">Hydrolase</keyword>
<dbReference type="InterPro" id="IPR029021">
    <property type="entry name" value="Prot-tyrosine_phosphatase-like"/>
</dbReference>
<dbReference type="Gene3D" id="3.90.190.10">
    <property type="entry name" value="Protein tyrosine phosphatase superfamily"/>
    <property type="match status" value="1"/>
</dbReference>
<dbReference type="PROSITE" id="PS00383">
    <property type="entry name" value="TYR_PHOSPHATASE_1"/>
    <property type="match status" value="1"/>
</dbReference>
<proteinExistence type="predicted"/>
<sequence length="369" mass="40436">MTFLRALLGATGQTLRAALAGLTVKPHSGHPVFPVTWVTPHIAAGPAPVSAAHLEALREQGIVAILNVCEELCTLADTEEAAGFEVRFLPIEDEGAPEPDALEEVLDWLDESVWRGRKVYVHCRWGVGRTGTVLHAYLLRRGLSPRRAEHFLSRLRSRPTSYTQWRSLRRFARRNPALTVREAAVEPGVADAMTPVLRDLARLVQEVERHVEAATPGISPEAFADAPRCGRDHVRCCATPPTLTLAEAAALTAAMDALLSSTQRDELRQKTSRGSGVPCPLLHDQRCLLYEARPLRCRTADMDETARLRLLEEVVADTLDDLDRRVFGLLAGCTPATSPPCFPIVEVLSGRYVATTFRHVACGLNTGKP</sequence>
<dbReference type="KEGG" id="dvu:DVU_0245"/>
<evidence type="ECO:0000259" key="2">
    <source>
        <dbReference type="PROSITE" id="PS50054"/>
    </source>
</evidence>
<reference evidence="4 5" key="1">
    <citation type="journal article" date="2004" name="Nat. Biotechnol.">
        <title>The genome sequence of the anaerobic, sulfate-reducing bacterium Desulfovibrio vulgaris Hildenborough.</title>
        <authorList>
            <person name="Heidelberg J.F."/>
            <person name="Seshadri R."/>
            <person name="Haveman S.A."/>
            <person name="Hemme C.L."/>
            <person name="Paulsen I.T."/>
            <person name="Kolonay J.F."/>
            <person name="Eisen J.A."/>
            <person name="Ward N."/>
            <person name="Methe B."/>
            <person name="Brinkac L.M."/>
            <person name="Daugherty S.C."/>
            <person name="Deboy R.T."/>
            <person name="Dodson R.J."/>
            <person name="Durkin A.S."/>
            <person name="Madupu R."/>
            <person name="Nelson W.C."/>
            <person name="Sullivan S.A."/>
            <person name="Fouts D."/>
            <person name="Haft D.H."/>
            <person name="Selengut J."/>
            <person name="Peterson J.D."/>
            <person name="Davidsen T.M."/>
            <person name="Zafar N."/>
            <person name="Zhou L."/>
            <person name="Radune D."/>
            <person name="Dimitrov G."/>
            <person name="Hance M."/>
            <person name="Tran K."/>
            <person name="Khouri H."/>
            <person name="Gill J."/>
            <person name="Utterback T.R."/>
            <person name="Feldblyum T.V."/>
            <person name="Wall J.D."/>
            <person name="Voordouw G."/>
            <person name="Fraser C.M."/>
        </authorList>
    </citation>
    <scope>NUCLEOTIDE SEQUENCE [LARGE SCALE GENOMIC DNA]</scope>
    <source>
        <strain evidence="5">ATCC 29579 / DSM 644 / NCIMB 8303 / VKM B-1760 / Hildenborough</strain>
    </source>
</reference>
<dbReference type="HOGENOM" id="CLU_764452_0_0_7"/>
<dbReference type="Proteomes" id="UP000002194">
    <property type="component" value="Chromosome"/>
</dbReference>
<evidence type="ECO:0000259" key="3">
    <source>
        <dbReference type="PROSITE" id="PS50056"/>
    </source>
</evidence>
<dbReference type="SMR" id="Q72FG8"/>
<keyword evidence="5" id="KW-1185">Reference proteome</keyword>
<dbReference type="STRING" id="882.DVU_0245"/>
<dbReference type="InterPro" id="IPR020422">
    <property type="entry name" value="TYR_PHOSPHATASE_DUAL_dom"/>
</dbReference>
<dbReference type="GO" id="GO:0016787">
    <property type="term" value="F:hydrolase activity"/>
    <property type="evidence" value="ECO:0007669"/>
    <property type="project" value="UniProtKB-KW"/>
</dbReference>
<evidence type="ECO:0000313" key="5">
    <source>
        <dbReference type="Proteomes" id="UP000002194"/>
    </source>
</evidence>
<dbReference type="RefSeq" id="WP_010937555.1">
    <property type="nucleotide sequence ID" value="NC_002937.3"/>
</dbReference>